<comment type="caution">
    <text evidence="1">The sequence shown here is derived from an EMBL/GenBank/DDBJ whole genome shotgun (WGS) entry which is preliminary data.</text>
</comment>
<feature type="non-terminal residue" evidence="1">
    <location>
        <position position="1"/>
    </location>
</feature>
<evidence type="ECO:0000313" key="1">
    <source>
        <dbReference type="EMBL" id="EJW76913.1"/>
    </source>
</evidence>
<proteinExistence type="predicted"/>
<reference evidence="2" key="1">
    <citation type="submission" date="2012-08" db="EMBL/GenBank/DDBJ databases">
        <title>The Genome Sequence of Wuchereria bancrofti.</title>
        <authorList>
            <person name="Nutman T.B."/>
            <person name="Fink D.L."/>
            <person name="Russ C."/>
            <person name="Young S."/>
            <person name="Zeng Q."/>
            <person name="Koehrsen M."/>
            <person name="Alvarado L."/>
            <person name="Berlin A."/>
            <person name="Chapman S.B."/>
            <person name="Chen Z."/>
            <person name="Freedman E."/>
            <person name="Gellesch M."/>
            <person name="Goldberg J."/>
            <person name="Griggs A."/>
            <person name="Gujja S."/>
            <person name="Heilman E.R."/>
            <person name="Heiman D."/>
            <person name="Hepburn T."/>
            <person name="Howarth C."/>
            <person name="Jen D."/>
            <person name="Larson L."/>
            <person name="Lewis B."/>
            <person name="Mehta T."/>
            <person name="Park D."/>
            <person name="Pearson M."/>
            <person name="Roberts A."/>
            <person name="Saif S."/>
            <person name="Shea T."/>
            <person name="Shenoy N."/>
            <person name="Sisk P."/>
            <person name="Stolte C."/>
            <person name="Sykes S."/>
            <person name="Walk T."/>
            <person name="White J."/>
            <person name="Yandava C."/>
            <person name="Haas B."/>
            <person name="Henn M.R."/>
            <person name="Nusbaum C."/>
            <person name="Birren B."/>
        </authorList>
    </citation>
    <scope>NUCLEOTIDE SEQUENCE [LARGE SCALE GENOMIC DNA]</scope>
    <source>
        <strain evidence="2">NA</strain>
    </source>
</reference>
<accession>J9E424</accession>
<dbReference type="EMBL" id="ADBV01008446">
    <property type="protein sequence ID" value="EJW76913.1"/>
    <property type="molecule type" value="Genomic_DNA"/>
</dbReference>
<sequence length="71" mass="8284">RPCNLGNRYFNFRLDKHLNCGNDRVEKETGFWSWLMGTKLRKMDIVGGRCHSDGKAFFPEPPIFSDSAKYQ</sequence>
<dbReference type="Proteomes" id="UP000004810">
    <property type="component" value="Unassembled WGS sequence"/>
</dbReference>
<organism evidence="1 2">
    <name type="scientific">Wuchereria bancrofti</name>
    <dbReference type="NCBI Taxonomy" id="6293"/>
    <lineage>
        <taxon>Eukaryota</taxon>
        <taxon>Metazoa</taxon>
        <taxon>Ecdysozoa</taxon>
        <taxon>Nematoda</taxon>
        <taxon>Chromadorea</taxon>
        <taxon>Rhabditida</taxon>
        <taxon>Spirurina</taxon>
        <taxon>Spiruromorpha</taxon>
        <taxon>Filarioidea</taxon>
        <taxon>Onchocercidae</taxon>
        <taxon>Wuchereria</taxon>
    </lineage>
</organism>
<name>J9E424_WUCBA</name>
<gene>
    <name evidence="1" type="ORF">WUBG_12175</name>
</gene>
<evidence type="ECO:0000313" key="2">
    <source>
        <dbReference type="Proteomes" id="UP000004810"/>
    </source>
</evidence>
<protein>
    <submittedName>
        <fullName evidence="1">Uncharacterized protein</fullName>
    </submittedName>
</protein>
<dbReference type="AlphaFoldDB" id="J9E424"/>